<proteinExistence type="predicted"/>
<dbReference type="OrthoDB" id="9814088at2"/>
<evidence type="ECO:0000256" key="2">
    <source>
        <dbReference type="ARBA" id="ARBA00022801"/>
    </source>
</evidence>
<dbReference type="Proteomes" id="UP000287188">
    <property type="component" value="Unassembled WGS sequence"/>
</dbReference>
<protein>
    <recommendedName>
        <fullName evidence="4">Helicase C-terminal domain-containing protein</fullName>
    </recommendedName>
</protein>
<dbReference type="EMBL" id="BIFS01000002">
    <property type="protein sequence ID" value="GCE23212.1"/>
    <property type="molecule type" value="Genomic_DNA"/>
</dbReference>
<dbReference type="PANTHER" id="PTHR45626">
    <property type="entry name" value="TRANSCRIPTION TERMINATION FACTOR 2-RELATED"/>
    <property type="match status" value="1"/>
</dbReference>
<dbReference type="InterPro" id="IPR027417">
    <property type="entry name" value="P-loop_NTPase"/>
</dbReference>
<evidence type="ECO:0000259" key="4">
    <source>
        <dbReference type="PROSITE" id="PS51194"/>
    </source>
</evidence>
<dbReference type="InterPro" id="IPR050628">
    <property type="entry name" value="SNF2_RAD54_helicase_TF"/>
</dbReference>
<accession>A0A402AVQ9</accession>
<organism evidence="5 6">
    <name type="scientific">Dictyobacter kobayashii</name>
    <dbReference type="NCBI Taxonomy" id="2014872"/>
    <lineage>
        <taxon>Bacteria</taxon>
        <taxon>Bacillati</taxon>
        <taxon>Chloroflexota</taxon>
        <taxon>Ktedonobacteria</taxon>
        <taxon>Ktedonobacterales</taxon>
        <taxon>Dictyobacteraceae</taxon>
        <taxon>Dictyobacter</taxon>
    </lineage>
</organism>
<reference evidence="6" key="1">
    <citation type="submission" date="2018-12" db="EMBL/GenBank/DDBJ databases">
        <title>Tengunoibacter tsumagoiensis gen. nov., sp. nov., Dictyobacter kobayashii sp. nov., D. alpinus sp. nov., and D. joshuensis sp. nov. and description of Dictyobacteraceae fam. nov. within the order Ktedonobacterales isolated from Tengu-no-mugimeshi.</title>
        <authorList>
            <person name="Wang C.M."/>
            <person name="Zheng Y."/>
            <person name="Sakai Y."/>
            <person name="Toyoda A."/>
            <person name="Minakuchi Y."/>
            <person name="Abe K."/>
            <person name="Yokota A."/>
            <person name="Yabe S."/>
        </authorList>
    </citation>
    <scope>NUCLEOTIDE SEQUENCE [LARGE SCALE GENOMIC DNA]</scope>
    <source>
        <strain evidence="6">Uno11</strain>
    </source>
</reference>
<gene>
    <name evidence="5" type="ORF">KDK_70120</name>
</gene>
<dbReference type="AlphaFoldDB" id="A0A402AVQ9"/>
<dbReference type="PROSITE" id="PS51194">
    <property type="entry name" value="HELICASE_CTER"/>
    <property type="match status" value="1"/>
</dbReference>
<keyword evidence="2" id="KW-0378">Hydrolase</keyword>
<name>A0A402AVQ9_9CHLR</name>
<evidence type="ECO:0000256" key="3">
    <source>
        <dbReference type="ARBA" id="ARBA00022840"/>
    </source>
</evidence>
<dbReference type="GO" id="GO:0008094">
    <property type="term" value="F:ATP-dependent activity, acting on DNA"/>
    <property type="evidence" value="ECO:0007669"/>
    <property type="project" value="TreeGrafter"/>
</dbReference>
<dbReference type="Gene3D" id="3.40.50.300">
    <property type="entry name" value="P-loop containing nucleotide triphosphate hydrolases"/>
    <property type="match status" value="1"/>
</dbReference>
<dbReference type="GO" id="GO:0005524">
    <property type="term" value="F:ATP binding"/>
    <property type="evidence" value="ECO:0007669"/>
    <property type="project" value="UniProtKB-KW"/>
</dbReference>
<dbReference type="CDD" id="cd18793">
    <property type="entry name" value="SF2_C_SNF"/>
    <property type="match status" value="1"/>
</dbReference>
<feature type="domain" description="Helicase C-terminal" evidence="4">
    <location>
        <begin position="104"/>
        <end position="263"/>
    </location>
</feature>
<dbReference type="GO" id="GO:0006281">
    <property type="term" value="P:DNA repair"/>
    <property type="evidence" value="ECO:0007669"/>
    <property type="project" value="TreeGrafter"/>
</dbReference>
<dbReference type="Pfam" id="PF00271">
    <property type="entry name" value="Helicase_C"/>
    <property type="match status" value="1"/>
</dbReference>
<evidence type="ECO:0000313" key="6">
    <source>
        <dbReference type="Proteomes" id="UP000287188"/>
    </source>
</evidence>
<dbReference type="GO" id="GO:0016787">
    <property type="term" value="F:hydrolase activity"/>
    <property type="evidence" value="ECO:0007669"/>
    <property type="project" value="UniProtKB-KW"/>
</dbReference>
<keyword evidence="3" id="KW-0067">ATP-binding</keyword>
<dbReference type="SMART" id="SM00490">
    <property type="entry name" value="HELICc"/>
    <property type="match status" value="1"/>
</dbReference>
<dbReference type="InterPro" id="IPR001650">
    <property type="entry name" value="Helicase_C-like"/>
</dbReference>
<evidence type="ECO:0000256" key="1">
    <source>
        <dbReference type="ARBA" id="ARBA00022741"/>
    </source>
</evidence>
<keyword evidence="1" id="KW-0547">Nucleotide-binding</keyword>
<keyword evidence="6" id="KW-1185">Reference proteome</keyword>
<sequence length="638" mass="73187">MHAAASSPHALLHVLEVRIKQLQQQPALSFPEKISSNLISFTTPRLETQRITQVVNTVPTIQDEYSNYLDVLLWRTRTWQEQTEQELSRLSTSRGSLKTSSSHRLGQVLLALESVASSNKKAVVFSAWPQTLAVLIPHLRQRHGKAILAQFNASMPTEELQEEVNVFQESDRCRILLCDELGGEGRNFQIASQIIHIDLPWTPAQLEQRIGRVDRLGRQGSVLSIIPFAQEWPENDLFRIWQEAFQLFTQSMSGLEITLEGIQDALLEAIVERPRTGLANIIPNMIEQSTKLRKSVDEERYYEEVAVNRQLRDEFENISRDYSDGKKLRIPILKWADLCGLEHDYDPVFDIITYTPQRFNTVKRLNAKLFDFPNMEEALQRSGRRRELVLRGSFNRSVAVQREQLVFFAPSSDKWTDAIIANALESDRGRCCAIQRRLPDLKGTWEGVELLYSLAIDPRPLYAAGFDPTHLFRALGYLRSPLYRIVISLDGEVQNRNSPIWNTITKTPYSDSSGDIHMGRRDESHWGSPQIQKFKQQHPPEEWSTQLNTILSIAENDLAEELAFMQDEADIAQSDFTQRAAGLRAADLWLQRASGREEQRSNPAIEEYKRTSEALVEGIRHPLHQLESVCFWRLEGKH</sequence>
<dbReference type="SUPFAM" id="SSF52540">
    <property type="entry name" value="P-loop containing nucleoside triphosphate hydrolases"/>
    <property type="match status" value="1"/>
</dbReference>
<dbReference type="InterPro" id="IPR049730">
    <property type="entry name" value="SNF2/RAD54-like_C"/>
</dbReference>
<evidence type="ECO:0000313" key="5">
    <source>
        <dbReference type="EMBL" id="GCE23212.1"/>
    </source>
</evidence>
<comment type="caution">
    <text evidence="5">The sequence shown here is derived from an EMBL/GenBank/DDBJ whole genome shotgun (WGS) entry which is preliminary data.</text>
</comment>
<dbReference type="RefSeq" id="WP_126556685.1">
    <property type="nucleotide sequence ID" value="NZ_BIFS01000002.1"/>
</dbReference>